<keyword evidence="4" id="KW-0206">Cytoskeleton</keyword>
<dbReference type="InterPro" id="IPR036961">
    <property type="entry name" value="Kinesin_motor_dom_sf"/>
</dbReference>
<reference evidence="8" key="1">
    <citation type="submission" date="2022-11" db="UniProtKB">
        <authorList>
            <consortium name="WormBaseParasite"/>
        </authorList>
    </citation>
    <scope>IDENTIFICATION</scope>
</reference>
<keyword evidence="5" id="KW-0505">Motor protein</keyword>
<dbReference type="AlphaFoldDB" id="A0A914VTD9"/>
<dbReference type="WBParaSite" id="PSAMB.scaffold2513size22814.g18051.t1">
    <property type="protein sequence ID" value="PSAMB.scaffold2513size22814.g18051.t1"/>
    <property type="gene ID" value="PSAMB.scaffold2513size22814.g18051"/>
</dbReference>
<dbReference type="GO" id="GO:0007052">
    <property type="term" value="P:mitotic spindle organization"/>
    <property type="evidence" value="ECO:0007669"/>
    <property type="project" value="TreeGrafter"/>
</dbReference>
<organism evidence="7 8">
    <name type="scientific">Plectus sambesii</name>
    <dbReference type="NCBI Taxonomy" id="2011161"/>
    <lineage>
        <taxon>Eukaryota</taxon>
        <taxon>Metazoa</taxon>
        <taxon>Ecdysozoa</taxon>
        <taxon>Nematoda</taxon>
        <taxon>Chromadorea</taxon>
        <taxon>Plectida</taxon>
        <taxon>Plectina</taxon>
        <taxon>Plectoidea</taxon>
        <taxon>Plectidae</taxon>
        <taxon>Plectus</taxon>
    </lineage>
</organism>
<dbReference type="InterPro" id="IPR001752">
    <property type="entry name" value="Kinesin_motor_dom"/>
</dbReference>
<comment type="similarity">
    <text evidence="5">Belongs to the TRAFAC class myosin-kinesin ATPase superfamily. Kinesin family.</text>
</comment>
<evidence type="ECO:0000256" key="5">
    <source>
        <dbReference type="PROSITE-ProRule" id="PRU00283"/>
    </source>
</evidence>
<dbReference type="GO" id="GO:0003777">
    <property type="term" value="F:microtubule motor activity"/>
    <property type="evidence" value="ECO:0007669"/>
    <property type="project" value="InterPro"/>
</dbReference>
<evidence type="ECO:0000256" key="1">
    <source>
        <dbReference type="ARBA" id="ARBA00004245"/>
    </source>
</evidence>
<dbReference type="GO" id="GO:0051231">
    <property type="term" value="P:spindle elongation"/>
    <property type="evidence" value="ECO:0007669"/>
    <property type="project" value="TreeGrafter"/>
</dbReference>
<dbReference type="Proteomes" id="UP000887566">
    <property type="component" value="Unplaced"/>
</dbReference>
<dbReference type="Gene3D" id="3.40.850.10">
    <property type="entry name" value="Kinesin motor domain"/>
    <property type="match status" value="1"/>
</dbReference>
<keyword evidence="7" id="KW-1185">Reference proteome</keyword>
<evidence type="ECO:0000313" key="7">
    <source>
        <dbReference type="Proteomes" id="UP000887566"/>
    </source>
</evidence>
<dbReference type="GO" id="GO:0008017">
    <property type="term" value="F:microtubule binding"/>
    <property type="evidence" value="ECO:0007669"/>
    <property type="project" value="InterPro"/>
</dbReference>
<evidence type="ECO:0000256" key="4">
    <source>
        <dbReference type="ARBA" id="ARBA00023212"/>
    </source>
</evidence>
<dbReference type="InterPro" id="IPR027417">
    <property type="entry name" value="P-loop_NTPase"/>
</dbReference>
<keyword evidence="3 5" id="KW-0067">ATP-binding</keyword>
<dbReference type="GO" id="GO:0007018">
    <property type="term" value="P:microtubule-based movement"/>
    <property type="evidence" value="ECO:0007669"/>
    <property type="project" value="InterPro"/>
</dbReference>
<dbReference type="PANTHER" id="PTHR47969:SF28">
    <property type="entry name" value="KINESIN-LIKE PROTEIN KIF21B"/>
    <property type="match status" value="1"/>
</dbReference>
<accession>A0A914VTD9</accession>
<evidence type="ECO:0000259" key="6">
    <source>
        <dbReference type="PROSITE" id="PS50067"/>
    </source>
</evidence>
<dbReference type="SUPFAM" id="SSF52540">
    <property type="entry name" value="P-loop containing nucleoside triphosphate hydrolases"/>
    <property type="match status" value="1"/>
</dbReference>
<dbReference type="GO" id="GO:0005524">
    <property type="term" value="F:ATP binding"/>
    <property type="evidence" value="ECO:0007669"/>
    <property type="project" value="UniProtKB-UniRule"/>
</dbReference>
<keyword evidence="2 5" id="KW-0547">Nucleotide-binding</keyword>
<dbReference type="GO" id="GO:0005875">
    <property type="term" value="C:microtubule associated complex"/>
    <property type="evidence" value="ECO:0007669"/>
    <property type="project" value="TreeGrafter"/>
</dbReference>
<proteinExistence type="inferred from homology"/>
<name>A0A914VTD9_9BILA</name>
<comment type="subcellular location">
    <subcellularLocation>
        <location evidence="1">Cytoplasm</location>
        <location evidence="1">Cytoskeleton</location>
    </subcellularLocation>
</comment>
<dbReference type="PROSITE" id="PS50067">
    <property type="entry name" value="KINESIN_MOTOR_2"/>
    <property type="match status" value="1"/>
</dbReference>
<feature type="domain" description="Kinesin motor" evidence="6">
    <location>
        <begin position="1"/>
        <end position="170"/>
    </location>
</feature>
<dbReference type="PANTHER" id="PTHR47969">
    <property type="entry name" value="CHROMOSOME-ASSOCIATED KINESIN KIF4A-RELATED"/>
    <property type="match status" value="1"/>
</dbReference>
<evidence type="ECO:0000313" key="8">
    <source>
        <dbReference type="WBParaSite" id="PSAMB.scaffold2513size22814.g18051.t1"/>
    </source>
</evidence>
<dbReference type="SMART" id="SM00129">
    <property type="entry name" value="KISc"/>
    <property type="match status" value="1"/>
</dbReference>
<evidence type="ECO:0000256" key="2">
    <source>
        <dbReference type="ARBA" id="ARBA00022741"/>
    </source>
</evidence>
<keyword evidence="4" id="KW-0963">Cytoplasm</keyword>
<feature type="binding site" evidence="5">
    <location>
        <begin position="63"/>
        <end position="70"/>
    </location>
    <ligand>
        <name>ATP</name>
        <dbReference type="ChEBI" id="CHEBI:30616"/>
    </ligand>
</feature>
<protein>
    <submittedName>
        <fullName evidence="8">Kinesin motor domain-containing protein</fullName>
    </submittedName>
</protein>
<evidence type="ECO:0000256" key="3">
    <source>
        <dbReference type="ARBA" id="ARBA00022840"/>
    </source>
</evidence>
<dbReference type="Pfam" id="PF00225">
    <property type="entry name" value="Kinesin"/>
    <property type="match status" value="1"/>
</dbReference>
<dbReference type="InterPro" id="IPR027640">
    <property type="entry name" value="Kinesin-like_fam"/>
</dbReference>
<sequence length="222" mass="24387">MCRVCTAVPVTGEPHVTIGADRGFTFDHVFDLPTPQATVYADCVHNLVEGIFDGFNATVLAYGQTGSGKTYSMGTGFETATVDEEVGIIPRALAHVFNGIDRRREEAKLEGRVEPVFDVSVQFIELYNEEIIDLLAEDRGTSKGLRIHEDHKGEIYLQGATAAPVKNAHEEILRKRGEMYRCFIRWLSDRGISRCCCLVSDSDENAAVLSPGSSDVDALLCD</sequence>